<organism evidence="1 2">
    <name type="scientific">Caerostris darwini</name>
    <dbReference type="NCBI Taxonomy" id="1538125"/>
    <lineage>
        <taxon>Eukaryota</taxon>
        <taxon>Metazoa</taxon>
        <taxon>Ecdysozoa</taxon>
        <taxon>Arthropoda</taxon>
        <taxon>Chelicerata</taxon>
        <taxon>Arachnida</taxon>
        <taxon>Araneae</taxon>
        <taxon>Araneomorphae</taxon>
        <taxon>Entelegynae</taxon>
        <taxon>Araneoidea</taxon>
        <taxon>Araneidae</taxon>
        <taxon>Caerostris</taxon>
    </lineage>
</organism>
<dbReference type="EMBL" id="BPLQ01015260">
    <property type="protein sequence ID" value="GIY86925.1"/>
    <property type="molecule type" value="Genomic_DNA"/>
</dbReference>
<comment type="caution">
    <text evidence="1">The sequence shown here is derived from an EMBL/GenBank/DDBJ whole genome shotgun (WGS) entry which is preliminary data.</text>
</comment>
<accession>A0AAV4WYX9</accession>
<gene>
    <name evidence="1" type="ORF">CDAR_289791</name>
</gene>
<proteinExistence type="predicted"/>
<dbReference type="AlphaFoldDB" id="A0AAV4WYX9"/>
<protein>
    <submittedName>
        <fullName evidence="1">Uncharacterized protein</fullName>
    </submittedName>
</protein>
<evidence type="ECO:0000313" key="2">
    <source>
        <dbReference type="Proteomes" id="UP001054837"/>
    </source>
</evidence>
<name>A0AAV4WYX9_9ARAC</name>
<keyword evidence="2" id="KW-1185">Reference proteome</keyword>
<evidence type="ECO:0000313" key="1">
    <source>
        <dbReference type="EMBL" id="GIY86925.1"/>
    </source>
</evidence>
<sequence length="82" mass="9735">MPWRLIGGRHRPMKIDLVIPKRRDKQTKDYRLPVIEILERINEWPREVSYCASDSTVQIGQRVFILGTREPDMWKNGMGARE</sequence>
<dbReference type="Proteomes" id="UP001054837">
    <property type="component" value="Unassembled WGS sequence"/>
</dbReference>
<reference evidence="1 2" key="1">
    <citation type="submission" date="2021-06" db="EMBL/GenBank/DDBJ databases">
        <title>Caerostris darwini draft genome.</title>
        <authorList>
            <person name="Kono N."/>
            <person name="Arakawa K."/>
        </authorList>
    </citation>
    <scope>NUCLEOTIDE SEQUENCE [LARGE SCALE GENOMIC DNA]</scope>
</reference>